<name>C4JSV0_UNCRE</name>
<dbReference type="Proteomes" id="UP000002058">
    <property type="component" value="Unassembled WGS sequence"/>
</dbReference>
<dbReference type="STRING" id="336963.C4JSV0"/>
<dbReference type="AlphaFoldDB" id="C4JSV0"/>
<accession>C4JSV0</accession>
<dbReference type="InterPro" id="IPR011009">
    <property type="entry name" value="Kinase-like_dom_sf"/>
</dbReference>
<dbReference type="InParanoid" id="C4JSV0"/>
<evidence type="ECO:0000313" key="1">
    <source>
        <dbReference type="EMBL" id="EEP80697.1"/>
    </source>
</evidence>
<gene>
    <name evidence="1" type="ORF">UREG_05539</name>
</gene>
<evidence type="ECO:0008006" key="3">
    <source>
        <dbReference type="Google" id="ProtNLM"/>
    </source>
</evidence>
<dbReference type="KEGG" id="ure:UREG_05539"/>
<dbReference type="RefSeq" id="XP_002584850.1">
    <property type="nucleotide sequence ID" value="XM_002584804.1"/>
</dbReference>
<keyword evidence="2" id="KW-1185">Reference proteome</keyword>
<evidence type="ECO:0000313" key="2">
    <source>
        <dbReference type="Proteomes" id="UP000002058"/>
    </source>
</evidence>
<dbReference type="OrthoDB" id="4062651at2759"/>
<dbReference type="SUPFAM" id="SSF56112">
    <property type="entry name" value="Protein kinase-like (PK-like)"/>
    <property type="match status" value="1"/>
</dbReference>
<dbReference type="eggNOG" id="KOG0594">
    <property type="taxonomic scope" value="Eukaryota"/>
</dbReference>
<dbReference type="EMBL" id="CH476617">
    <property type="protein sequence ID" value="EEP80697.1"/>
    <property type="molecule type" value="Genomic_DNA"/>
</dbReference>
<organism evidence="1 2">
    <name type="scientific">Uncinocarpus reesii (strain UAMH 1704)</name>
    <dbReference type="NCBI Taxonomy" id="336963"/>
    <lineage>
        <taxon>Eukaryota</taxon>
        <taxon>Fungi</taxon>
        <taxon>Dikarya</taxon>
        <taxon>Ascomycota</taxon>
        <taxon>Pezizomycotina</taxon>
        <taxon>Eurotiomycetes</taxon>
        <taxon>Eurotiomycetidae</taxon>
        <taxon>Onygenales</taxon>
        <taxon>Onygenaceae</taxon>
        <taxon>Uncinocarpus</taxon>
    </lineage>
</organism>
<dbReference type="HOGENOM" id="CLU_1391168_0_0_1"/>
<proteinExistence type="predicted"/>
<dbReference type="Gene3D" id="1.10.510.10">
    <property type="entry name" value="Transferase(Phosphotransferase) domain 1"/>
    <property type="match status" value="1"/>
</dbReference>
<reference evidence="2" key="1">
    <citation type="journal article" date="2009" name="Genome Res.">
        <title>Comparative genomic analyses of the human fungal pathogens Coccidioides and their relatives.</title>
        <authorList>
            <person name="Sharpton T.J."/>
            <person name="Stajich J.E."/>
            <person name="Rounsley S.D."/>
            <person name="Gardner M.J."/>
            <person name="Wortman J.R."/>
            <person name="Jordar V.S."/>
            <person name="Maiti R."/>
            <person name="Kodira C.D."/>
            <person name="Neafsey D.E."/>
            <person name="Zeng Q."/>
            <person name="Hung C.-Y."/>
            <person name="McMahan C."/>
            <person name="Muszewska A."/>
            <person name="Grynberg M."/>
            <person name="Mandel M.A."/>
            <person name="Kellner E.M."/>
            <person name="Barker B.M."/>
            <person name="Galgiani J.N."/>
            <person name="Orbach M.J."/>
            <person name="Kirkland T.N."/>
            <person name="Cole G.T."/>
            <person name="Henn M.R."/>
            <person name="Birren B.W."/>
            <person name="Taylor J.W."/>
        </authorList>
    </citation>
    <scope>NUCLEOTIDE SEQUENCE [LARGE SCALE GENOMIC DNA]</scope>
    <source>
        <strain evidence="2">UAMH 1704</strain>
    </source>
</reference>
<dbReference type="GeneID" id="8443446"/>
<protein>
    <recommendedName>
        <fullName evidence="3">Protein kinase domain-containing protein</fullName>
    </recommendedName>
</protein>
<dbReference type="VEuPathDB" id="FungiDB:UREG_05539"/>
<sequence>MSTTTSRGVPLSRGTMLTSDLGRSYRIEEVLAGQRGSLLAKHWRKELHYKEYDSGRVRISTEPAEETIFLPWYIKPNNILVDYEQSAEGQVTINNVMISPLEDTVIVPPGKWLIGPLCGNAFWRSPESWCRSRQNQASDVFSFGIVMIYVMGHEMVFHVSDKELKAADSWQYILRRHISYFADEDGLTHWKRKPLL</sequence>